<reference evidence="1" key="1">
    <citation type="submission" date="2023-10" db="EMBL/GenBank/DDBJ databases">
        <authorList>
            <person name="Chen Y."/>
            <person name="Shah S."/>
            <person name="Dougan E. K."/>
            <person name="Thang M."/>
            <person name="Chan C."/>
        </authorList>
    </citation>
    <scope>NUCLEOTIDE SEQUENCE [LARGE SCALE GENOMIC DNA]</scope>
</reference>
<sequence>MRPSVGSWLSAKPNFEIIRLKEEPRAALREAERKPFHLRPSVGTWLAPRPRRPGARAGVRAAAEVPAHQRHDEDAFLQDQLISTFQSELARKDKEIEDLEN</sequence>
<accession>A0ABN9USU5</accession>
<evidence type="ECO:0000313" key="1">
    <source>
        <dbReference type="EMBL" id="CAK0863116.1"/>
    </source>
</evidence>
<gene>
    <name evidence="1" type="ORF">PCOR1329_LOCUS51344</name>
</gene>
<proteinExistence type="predicted"/>
<keyword evidence="2" id="KW-1185">Reference proteome</keyword>
<comment type="caution">
    <text evidence="1">The sequence shown here is derived from an EMBL/GenBank/DDBJ whole genome shotgun (WGS) entry which is preliminary data.</text>
</comment>
<organism evidence="1 2">
    <name type="scientific">Prorocentrum cordatum</name>
    <dbReference type="NCBI Taxonomy" id="2364126"/>
    <lineage>
        <taxon>Eukaryota</taxon>
        <taxon>Sar</taxon>
        <taxon>Alveolata</taxon>
        <taxon>Dinophyceae</taxon>
        <taxon>Prorocentrales</taxon>
        <taxon>Prorocentraceae</taxon>
        <taxon>Prorocentrum</taxon>
    </lineage>
</organism>
<evidence type="ECO:0000313" key="2">
    <source>
        <dbReference type="Proteomes" id="UP001189429"/>
    </source>
</evidence>
<dbReference type="EMBL" id="CAUYUJ010016227">
    <property type="protein sequence ID" value="CAK0863116.1"/>
    <property type="molecule type" value="Genomic_DNA"/>
</dbReference>
<dbReference type="Proteomes" id="UP001189429">
    <property type="component" value="Unassembled WGS sequence"/>
</dbReference>
<name>A0ABN9USU5_9DINO</name>
<protein>
    <submittedName>
        <fullName evidence="1">Uncharacterized protein</fullName>
    </submittedName>
</protein>